<dbReference type="CDD" id="cd01297">
    <property type="entry name" value="D-aminoacylase"/>
    <property type="match status" value="1"/>
</dbReference>
<dbReference type="SUPFAM" id="SSF51556">
    <property type="entry name" value="Metallo-dependent hydrolases"/>
    <property type="match status" value="1"/>
</dbReference>
<dbReference type="InterPro" id="IPR011059">
    <property type="entry name" value="Metal-dep_hydrolase_composite"/>
</dbReference>
<protein>
    <submittedName>
        <fullName evidence="2">Unannotated protein</fullName>
    </submittedName>
</protein>
<dbReference type="SUPFAM" id="SSF51338">
    <property type="entry name" value="Composite domain of metallo-dependent hydrolases"/>
    <property type="match status" value="1"/>
</dbReference>
<dbReference type="Pfam" id="PF07969">
    <property type="entry name" value="Amidohydro_3"/>
    <property type="match status" value="1"/>
</dbReference>
<name>A0A6J6FR09_9ZZZZ</name>
<dbReference type="AlphaFoldDB" id="A0A6J6FR09"/>
<dbReference type="EMBL" id="CAEZUL010000005">
    <property type="protein sequence ID" value="CAB4590109.1"/>
    <property type="molecule type" value="Genomic_DNA"/>
</dbReference>
<proteinExistence type="predicted"/>
<dbReference type="InterPro" id="IPR013108">
    <property type="entry name" value="Amidohydro_3"/>
</dbReference>
<dbReference type="Gene3D" id="2.30.40.10">
    <property type="entry name" value="Urease, subunit C, domain 1"/>
    <property type="match status" value="1"/>
</dbReference>
<dbReference type="InterPro" id="IPR032466">
    <property type="entry name" value="Metal_Hydrolase"/>
</dbReference>
<dbReference type="GO" id="GO:0005829">
    <property type="term" value="C:cytosol"/>
    <property type="evidence" value="ECO:0007669"/>
    <property type="project" value="TreeGrafter"/>
</dbReference>
<gene>
    <name evidence="2" type="ORF">UFOPK1808_00106</name>
</gene>
<sequence length="604" mass="65336">MVELALRAVFNSPLGFSAEKGVLMFDLLIRGGMVVDGTGAAPRIADVAIRDGRIVEVATTIVGEATEEIDAAGKLVTPGFIDIHTHYDGQISWDTLLEPSSGHGVTTVVVGNCGVGFAPVRPGQEEWLVQLMEGVEDIPGTALHEGISWDWETFPEYLDAIDKRQYSMDIAAYVPHGAVRGYVMGERGARNEDATATDIEEMARIVREAREAGAVGFSTSRTMGHKAKDGQPVPGTFASSEELNAIADALTAGGGGLFEIAPEVLPDGGDQPTMGMREELQWMGDLATRTNLKVTYLLLQYMTTPDAWREALDFSSDIMKKGGYLRPQVAARPFGMMVGWAGYHFFTKRPTYMKLAETLSLADLKKELAKPEVRAQILSETDAPIDHEVQFDGLGPRLGMIPHLVYAMGDNVDYEPTHEMSVAALAAAAGVSPLEMAYDLLNENNGDAFLMFPTLNYVEENHDVIYEMLTHPAAINGLSDGGAHVRMICDASIPTYLLTHWARDRARGPKLAIEEAVRLQTTATAEVLGMTDRGSITPGTRADINVIDFDKLTIRAPYAVNDLPAGGRRLLQSASGYVATIVNGTITRRDGVDTGARPGRLVRA</sequence>
<evidence type="ECO:0000259" key="1">
    <source>
        <dbReference type="Pfam" id="PF07969"/>
    </source>
</evidence>
<reference evidence="2" key="1">
    <citation type="submission" date="2020-05" db="EMBL/GenBank/DDBJ databases">
        <authorList>
            <person name="Chiriac C."/>
            <person name="Salcher M."/>
            <person name="Ghai R."/>
            <person name="Kavagutti S V."/>
        </authorList>
    </citation>
    <scope>NUCLEOTIDE SEQUENCE</scope>
</reference>
<accession>A0A6J6FR09</accession>
<dbReference type="GO" id="GO:0016812">
    <property type="term" value="F:hydrolase activity, acting on carbon-nitrogen (but not peptide) bonds, in cyclic amides"/>
    <property type="evidence" value="ECO:0007669"/>
    <property type="project" value="TreeGrafter"/>
</dbReference>
<feature type="domain" description="Amidohydrolase 3" evidence="1">
    <location>
        <begin position="67"/>
        <end position="587"/>
    </location>
</feature>
<evidence type="ECO:0000313" key="2">
    <source>
        <dbReference type="EMBL" id="CAB4590109.1"/>
    </source>
</evidence>
<dbReference type="InterPro" id="IPR050378">
    <property type="entry name" value="Metallo-dep_Hydrolases_sf"/>
</dbReference>
<organism evidence="2">
    <name type="scientific">freshwater metagenome</name>
    <dbReference type="NCBI Taxonomy" id="449393"/>
    <lineage>
        <taxon>unclassified sequences</taxon>
        <taxon>metagenomes</taxon>
        <taxon>ecological metagenomes</taxon>
    </lineage>
</organism>
<dbReference type="PANTHER" id="PTHR11647">
    <property type="entry name" value="HYDRANTOINASE/DIHYDROPYRIMIDINASE FAMILY MEMBER"/>
    <property type="match status" value="1"/>
</dbReference>
<dbReference type="PANTHER" id="PTHR11647:SF1">
    <property type="entry name" value="COLLAPSIN RESPONSE MEDIATOR PROTEIN"/>
    <property type="match status" value="1"/>
</dbReference>
<dbReference type="Gene3D" id="3.20.20.140">
    <property type="entry name" value="Metal-dependent hydrolases"/>
    <property type="match status" value="2"/>
</dbReference>